<dbReference type="AlphaFoldDB" id="A0AAE0G498"/>
<evidence type="ECO:0000256" key="3">
    <source>
        <dbReference type="ARBA" id="ARBA00022763"/>
    </source>
</evidence>
<dbReference type="Pfam" id="PF16413">
    <property type="entry name" value="Mlh1_C"/>
    <property type="match status" value="1"/>
</dbReference>
<evidence type="ECO:0000313" key="9">
    <source>
        <dbReference type="Proteomes" id="UP001190700"/>
    </source>
</evidence>
<dbReference type="NCBIfam" id="TIGR00585">
    <property type="entry name" value="mutl"/>
    <property type="match status" value="1"/>
</dbReference>
<dbReference type="InterPro" id="IPR002099">
    <property type="entry name" value="MutL/Mlh/PMS"/>
</dbReference>
<evidence type="ECO:0000256" key="5">
    <source>
        <dbReference type="ARBA" id="ARBA00023242"/>
    </source>
</evidence>
<dbReference type="SUPFAM" id="SSF54211">
    <property type="entry name" value="Ribosomal protein S5 domain 2-like"/>
    <property type="match status" value="1"/>
</dbReference>
<keyword evidence="9" id="KW-1185">Reference proteome</keyword>
<dbReference type="PANTHER" id="PTHR10073">
    <property type="entry name" value="DNA MISMATCH REPAIR PROTEIN MLH, PMS, MUTL"/>
    <property type="match status" value="1"/>
</dbReference>
<evidence type="ECO:0000256" key="1">
    <source>
        <dbReference type="ARBA" id="ARBA00004123"/>
    </source>
</evidence>
<dbReference type="Pfam" id="PF01119">
    <property type="entry name" value="DNA_mis_repair"/>
    <property type="match status" value="1"/>
</dbReference>
<feature type="region of interest" description="Disordered" evidence="6">
    <location>
        <begin position="369"/>
        <end position="392"/>
    </location>
</feature>
<evidence type="ECO:0000256" key="4">
    <source>
        <dbReference type="ARBA" id="ARBA00023204"/>
    </source>
</evidence>
<dbReference type="InterPro" id="IPR038973">
    <property type="entry name" value="MutL/Mlh/Pms-like"/>
</dbReference>
<dbReference type="GO" id="GO:0032389">
    <property type="term" value="C:MutLalpha complex"/>
    <property type="evidence" value="ECO:0007669"/>
    <property type="project" value="TreeGrafter"/>
</dbReference>
<dbReference type="InterPro" id="IPR032189">
    <property type="entry name" value="Mlh1_C"/>
</dbReference>
<dbReference type="PROSITE" id="PS00058">
    <property type="entry name" value="DNA_MISMATCH_REPAIR_1"/>
    <property type="match status" value="1"/>
</dbReference>
<feature type="compositionally biased region" description="Basic and acidic residues" evidence="6">
    <location>
        <begin position="382"/>
        <end position="392"/>
    </location>
</feature>
<proteinExistence type="inferred from homology"/>
<keyword evidence="3" id="KW-0227">DNA damage</keyword>
<dbReference type="GO" id="GO:0005524">
    <property type="term" value="F:ATP binding"/>
    <property type="evidence" value="ECO:0007669"/>
    <property type="project" value="InterPro"/>
</dbReference>
<feature type="region of interest" description="Disordered" evidence="6">
    <location>
        <begin position="407"/>
        <end position="478"/>
    </location>
</feature>
<comment type="similarity">
    <text evidence="2">Belongs to the DNA mismatch repair MutL/HexB family.</text>
</comment>
<keyword evidence="4" id="KW-0234">DNA repair</keyword>
<dbReference type="GO" id="GO:0006298">
    <property type="term" value="P:mismatch repair"/>
    <property type="evidence" value="ECO:0007669"/>
    <property type="project" value="InterPro"/>
</dbReference>
<evidence type="ECO:0000259" key="7">
    <source>
        <dbReference type="SMART" id="SM01340"/>
    </source>
</evidence>
<comment type="caution">
    <text evidence="8">The sequence shown here is derived from an EMBL/GenBank/DDBJ whole genome shotgun (WGS) entry which is preliminary data.</text>
</comment>
<dbReference type="FunFam" id="3.30.565.10:FF:000003">
    <property type="entry name" value="DNA mismatch repair endonuclease MutL"/>
    <property type="match status" value="1"/>
</dbReference>
<dbReference type="CDD" id="cd16926">
    <property type="entry name" value="HATPase_MutL-MLH-PMS-like"/>
    <property type="match status" value="1"/>
</dbReference>
<comment type="subcellular location">
    <subcellularLocation>
        <location evidence="1">Nucleus</location>
    </subcellularLocation>
</comment>
<dbReference type="InterPro" id="IPR014762">
    <property type="entry name" value="DNA_mismatch_repair_CS"/>
</dbReference>
<dbReference type="GO" id="GO:0016887">
    <property type="term" value="F:ATP hydrolysis activity"/>
    <property type="evidence" value="ECO:0007669"/>
    <property type="project" value="InterPro"/>
</dbReference>
<dbReference type="FunFam" id="3.30.230.10:FF:000014">
    <property type="entry name" value="DNA mismatch repair protein Mlh1"/>
    <property type="match status" value="1"/>
</dbReference>
<protein>
    <submittedName>
        <fullName evidence="8">DNA mismatch repair protein, variant 2</fullName>
    </submittedName>
</protein>
<evidence type="ECO:0000313" key="8">
    <source>
        <dbReference type="EMBL" id="KAK3270651.1"/>
    </source>
</evidence>
<evidence type="ECO:0000256" key="6">
    <source>
        <dbReference type="SAM" id="MobiDB-lite"/>
    </source>
</evidence>
<dbReference type="InterPro" id="IPR014721">
    <property type="entry name" value="Ribsml_uS5_D2-typ_fold_subgr"/>
</dbReference>
<dbReference type="Gene3D" id="3.30.565.10">
    <property type="entry name" value="Histidine kinase-like ATPase, C-terminal domain"/>
    <property type="match status" value="1"/>
</dbReference>
<dbReference type="Pfam" id="PF13589">
    <property type="entry name" value="HATPase_c_3"/>
    <property type="match status" value="1"/>
</dbReference>
<dbReference type="Gene3D" id="3.30.230.10">
    <property type="match status" value="1"/>
</dbReference>
<dbReference type="SMART" id="SM01340">
    <property type="entry name" value="DNA_mis_repair"/>
    <property type="match status" value="1"/>
</dbReference>
<dbReference type="SUPFAM" id="SSF55874">
    <property type="entry name" value="ATPase domain of HSP90 chaperone/DNA topoisomerase II/histidine kinase"/>
    <property type="match status" value="1"/>
</dbReference>
<dbReference type="InterPro" id="IPR020568">
    <property type="entry name" value="Ribosomal_Su5_D2-typ_SF"/>
</dbReference>
<gene>
    <name evidence="8" type="ORF">CYMTET_20961</name>
</gene>
<reference evidence="8 9" key="1">
    <citation type="journal article" date="2015" name="Genome Biol. Evol.">
        <title>Comparative Genomics of a Bacterivorous Green Alga Reveals Evolutionary Causalities and Consequences of Phago-Mixotrophic Mode of Nutrition.</title>
        <authorList>
            <person name="Burns J.A."/>
            <person name="Paasch A."/>
            <person name="Narechania A."/>
            <person name="Kim E."/>
        </authorList>
    </citation>
    <scope>NUCLEOTIDE SEQUENCE [LARGE SCALE GENOMIC DNA]</scope>
    <source>
        <strain evidence="8 9">PLY_AMNH</strain>
    </source>
</reference>
<organism evidence="8 9">
    <name type="scientific">Cymbomonas tetramitiformis</name>
    <dbReference type="NCBI Taxonomy" id="36881"/>
    <lineage>
        <taxon>Eukaryota</taxon>
        <taxon>Viridiplantae</taxon>
        <taxon>Chlorophyta</taxon>
        <taxon>Pyramimonadophyceae</taxon>
        <taxon>Pyramimonadales</taxon>
        <taxon>Pyramimonadaceae</taxon>
        <taxon>Cymbomonas</taxon>
    </lineage>
</organism>
<sequence length="743" mass="82167">MSKIAPQVIQRLPEDVVNRIAAGEVIQRPSSALKELIENSLDAGSTSISVLVKEGGHKLLQVQDNGHGVREADLGILCERHTTSKLKSFEDLEGIGTLGFRGEALASISFVSHLTVTTMTPDAAHALKATYRDGVLDPEGASPCAGVKGTTISVEDLFYNVTTRKRALRSSSEEYSRILEVVGRYALLKTGVSFSCKKHSDKRLDVHTLCSNSRLDNIRAIFGPSVAKQLLPFEMNVKGFADASASVDTPAAADAMEEDDQVAFSVEGYVSSPNYGSKKTIFVLFINDRLVGCPLLERACKKVYEALLSKTEKPFIFFDLHLPAKHVDVNTHPTKQEVSFLHTEEVVNAIQSALEAKLITSNNSRTFYTQTRLPGAPEPSEEDHAGGEADPKQKQLAYKFVRTNSNNRAGGLDAYLRPAPSPCSQPDPDEDDPCTPGVDVTGERRASQPPPTQGDTQDAAEAGPSSKSQRASQRQRRSFPMCELTSVQELLAEVDKASSQDLVDMFRQHTYVGVADHRGLALMQYKTRLYLVRISSVCQELLYQQVLRRFQHFAIFSISNPPCVKELMLVMLDAQEAVGGWTPEDGSKEEISELARQLLIQKGPMMKEYFGITITDEGRLAALPVVLEHIVPDLERLPEFVHSLTQEVDWESEKECFQTAARVIAKFYSLEADLPCDAADIGHLGSQESASEAVRKQRYEWNVQHVLFPAARIMLKPRARFATDGTLYQVACLEQLYKVFERC</sequence>
<dbReference type="Proteomes" id="UP001190700">
    <property type="component" value="Unassembled WGS sequence"/>
</dbReference>
<keyword evidence="5" id="KW-0539">Nucleus</keyword>
<name>A0AAE0G498_9CHLO</name>
<evidence type="ECO:0000256" key="2">
    <source>
        <dbReference type="ARBA" id="ARBA00006082"/>
    </source>
</evidence>
<accession>A0AAE0G498</accession>
<dbReference type="PANTHER" id="PTHR10073:SF12">
    <property type="entry name" value="DNA MISMATCH REPAIR PROTEIN MLH1"/>
    <property type="match status" value="1"/>
</dbReference>
<dbReference type="GO" id="GO:0030983">
    <property type="term" value="F:mismatched DNA binding"/>
    <property type="evidence" value="ECO:0007669"/>
    <property type="project" value="InterPro"/>
</dbReference>
<dbReference type="InterPro" id="IPR013507">
    <property type="entry name" value="DNA_mismatch_S5_2-like"/>
</dbReference>
<dbReference type="EMBL" id="LGRX02010270">
    <property type="protein sequence ID" value="KAK3270651.1"/>
    <property type="molecule type" value="Genomic_DNA"/>
</dbReference>
<dbReference type="InterPro" id="IPR036890">
    <property type="entry name" value="HATPase_C_sf"/>
</dbReference>
<dbReference type="GO" id="GO:0140664">
    <property type="term" value="F:ATP-dependent DNA damage sensor activity"/>
    <property type="evidence" value="ECO:0007669"/>
    <property type="project" value="InterPro"/>
</dbReference>
<feature type="domain" description="DNA mismatch repair protein S5" evidence="7">
    <location>
        <begin position="218"/>
        <end position="359"/>
    </location>
</feature>